<evidence type="ECO:0000256" key="2">
    <source>
        <dbReference type="ARBA" id="ARBA00022801"/>
    </source>
</evidence>
<evidence type="ECO:0000256" key="1">
    <source>
        <dbReference type="ARBA" id="ARBA00022503"/>
    </source>
</evidence>
<evidence type="ECO:0000256" key="4">
    <source>
        <dbReference type="NCBIfam" id="TIGR03241"/>
    </source>
</evidence>
<keyword evidence="1 3" id="KW-0056">Arginine metabolism</keyword>
<evidence type="ECO:0000256" key="3">
    <source>
        <dbReference type="HAMAP-Rule" id="MF_01172"/>
    </source>
</evidence>
<accession>A0A317MZY6</accession>
<feature type="binding site" evidence="3">
    <location>
        <position position="215"/>
    </location>
    <ligand>
        <name>substrate</name>
    </ligand>
</feature>
<feature type="active site" evidence="3">
    <location>
        <position position="175"/>
    </location>
</feature>
<comment type="subunit">
    <text evidence="3">Homodimer.</text>
</comment>
<dbReference type="EC" id="3.5.3.23" evidence="3 4"/>
<feature type="binding site" evidence="3">
    <location>
        <position position="253"/>
    </location>
    <ligand>
        <name>substrate</name>
    </ligand>
</feature>
<dbReference type="Proteomes" id="UP000246569">
    <property type="component" value="Unassembled WGS sequence"/>
</dbReference>
<feature type="binding site" evidence="3">
    <location>
        <position position="111"/>
    </location>
    <ligand>
        <name>substrate</name>
    </ligand>
</feature>
<name>A0A317MZY6_9GAMM</name>
<sequence length="446" mass="48361">MSLIREVNFDGIVGPTHHYAGLSFGNVASANNAGSQSNPRAAALQGLEKMRALHALGVEQAVLPPQERPDLATLRRLGFSGREGDLLARVAAQAPALLSACSSASSMWCANAATVAPSSDTDDARVHLTPANLHDRFHRAIEPPTTTRVLRAIFSDTARFVVHEPLPAHAATADEGAANHTRLAANHTASGVHLFVYGRDDADAQAPQPQRFPARHTRAASEAVARLHRLDPARCVFAQQHPAAIDAGVFHHDVIGVGNESLLLLHEDALLDQERVLAELQHAAGDWLQIVEVSRDELSIAEAVSSYLFNSQLVTRPDGQMVLVLPQECSQSDAVCMLLDRILAEHNPVSDLMFVEVRESMRNGGGPACLRLRVPLSIEELGTLHQGVRYTPALGERLGGWVRRHYRDRLSEADLADPALLQESRDALDELSQLLGLGNIYPFQLV</sequence>
<proteinExistence type="inferred from homology"/>
<dbReference type="SUPFAM" id="SSF55909">
    <property type="entry name" value="Pentein"/>
    <property type="match status" value="1"/>
</dbReference>
<dbReference type="PANTHER" id="PTHR30420:SF2">
    <property type="entry name" value="N-SUCCINYLARGININE DIHYDROLASE"/>
    <property type="match status" value="1"/>
</dbReference>
<gene>
    <name evidence="3" type="primary">astB</name>
    <name evidence="5" type="ORF">C7443_101290</name>
</gene>
<feature type="binding site" evidence="3">
    <location>
        <position position="363"/>
    </location>
    <ligand>
        <name>substrate</name>
    </ligand>
</feature>
<feature type="active site" evidence="3">
    <location>
        <position position="251"/>
    </location>
</feature>
<comment type="caution">
    <text evidence="5">The sequence shown here is derived from an EMBL/GenBank/DDBJ whole genome shotgun (WGS) entry which is preliminary data.</text>
</comment>
<comment type="catalytic activity">
    <reaction evidence="3">
        <text>N(2)-succinyl-L-arginine + 2 H2O + 2 H(+) = N(2)-succinyl-L-ornithine + 2 NH4(+) + CO2</text>
        <dbReference type="Rhea" id="RHEA:19533"/>
        <dbReference type="ChEBI" id="CHEBI:15377"/>
        <dbReference type="ChEBI" id="CHEBI:15378"/>
        <dbReference type="ChEBI" id="CHEBI:16526"/>
        <dbReference type="ChEBI" id="CHEBI:28938"/>
        <dbReference type="ChEBI" id="CHEBI:58241"/>
        <dbReference type="ChEBI" id="CHEBI:58514"/>
        <dbReference type="EC" id="3.5.3.23"/>
    </reaction>
</comment>
<dbReference type="GO" id="GO:0019544">
    <property type="term" value="P:L-arginine catabolic process to L-glutamate"/>
    <property type="evidence" value="ECO:0007669"/>
    <property type="project" value="UniProtKB-UniRule"/>
</dbReference>
<dbReference type="EMBL" id="QGTJ01000001">
    <property type="protein sequence ID" value="PWV65805.1"/>
    <property type="molecule type" value="Genomic_DNA"/>
</dbReference>
<evidence type="ECO:0000313" key="5">
    <source>
        <dbReference type="EMBL" id="PWV65805.1"/>
    </source>
</evidence>
<dbReference type="GO" id="GO:0009015">
    <property type="term" value="F:N-succinylarginine dihydrolase activity"/>
    <property type="evidence" value="ECO:0007669"/>
    <property type="project" value="UniProtKB-UniRule"/>
</dbReference>
<dbReference type="Pfam" id="PF04996">
    <property type="entry name" value="AstB"/>
    <property type="match status" value="1"/>
</dbReference>
<keyword evidence="2 3" id="KW-0378">Hydrolase</keyword>
<keyword evidence="6" id="KW-1185">Reference proteome</keyword>
<dbReference type="PANTHER" id="PTHR30420">
    <property type="entry name" value="N-SUCCINYLARGININE DIHYDROLASE"/>
    <property type="match status" value="1"/>
</dbReference>
<dbReference type="GO" id="GO:0019545">
    <property type="term" value="P:L-arginine catabolic process to succinate"/>
    <property type="evidence" value="ECO:0007669"/>
    <property type="project" value="UniProtKB-UniRule"/>
</dbReference>
<feature type="binding site" evidence="3">
    <location>
        <begin position="20"/>
        <end position="29"/>
    </location>
    <ligand>
        <name>substrate</name>
    </ligand>
</feature>
<dbReference type="Gene3D" id="3.75.10.20">
    <property type="entry name" value="Succinylarginine dihydrolase"/>
    <property type="match status" value="1"/>
</dbReference>
<comment type="function">
    <text evidence="3">Catalyzes the hydrolysis of N(2)-succinylarginine into N(2)-succinylornithine, ammonia and CO(2).</text>
</comment>
<reference evidence="5 6" key="1">
    <citation type="submission" date="2018-05" db="EMBL/GenBank/DDBJ databases">
        <title>Genomic Encyclopedia of Type Strains, Phase IV (KMG-IV): sequencing the most valuable type-strain genomes for metagenomic binning, comparative biology and taxonomic classification.</title>
        <authorList>
            <person name="Goeker M."/>
        </authorList>
    </citation>
    <scope>NUCLEOTIDE SEQUENCE [LARGE SCALE GENOMIC DNA]</scope>
    <source>
        <strain evidence="5 6">DSM 23606</strain>
    </source>
</reference>
<comment type="similarity">
    <text evidence="3">Belongs to the succinylarginine dihydrolase family.</text>
</comment>
<dbReference type="InterPro" id="IPR007079">
    <property type="entry name" value="SuccinylArg_d-Hdrlase_AstB"/>
</dbReference>
<dbReference type="HAMAP" id="MF_01172">
    <property type="entry name" value="AstB"/>
    <property type="match status" value="1"/>
</dbReference>
<comment type="pathway">
    <text evidence="3">Amino-acid degradation; L-arginine degradation via AST pathway; L-glutamate and succinate from L-arginine: step 2/5.</text>
</comment>
<dbReference type="NCBIfam" id="TIGR03241">
    <property type="entry name" value="arg_catab_astB"/>
    <property type="match status" value="1"/>
</dbReference>
<feature type="binding site" evidence="3">
    <location>
        <begin position="138"/>
        <end position="139"/>
    </location>
    <ligand>
        <name>substrate</name>
    </ligand>
</feature>
<dbReference type="NCBIfam" id="NF009789">
    <property type="entry name" value="PRK13281.1"/>
    <property type="match status" value="1"/>
</dbReference>
<dbReference type="InterPro" id="IPR037031">
    <property type="entry name" value="AstB_sf"/>
</dbReference>
<evidence type="ECO:0000313" key="6">
    <source>
        <dbReference type="Proteomes" id="UP000246569"/>
    </source>
</evidence>
<protein>
    <recommendedName>
        <fullName evidence="3 4">N-succinylarginine dihydrolase</fullName>
        <ecNumber evidence="3 4">3.5.3.23</ecNumber>
    </recommendedName>
</protein>
<organism evidence="5 6">
    <name type="scientific">Plasticicumulans acidivorans</name>
    <dbReference type="NCBI Taxonomy" id="886464"/>
    <lineage>
        <taxon>Bacteria</taxon>
        <taxon>Pseudomonadati</taxon>
        <taxon>Pseudomonadota</taxon>
        <taxon>Gammaproteobacteria</taxon>
        <taxon>Candidatus Competibacteraceae</taxon>
        <taxon>Plasticicumulans</taxon>
    </lineage>
</organism>
<dbReference type="AlphaFoldDB" id="A0A317MZY6"/>
<dbReference type="RefSeq" id="WP_110016797.1">
    <property type="nucleotide sequence ID" value="NZ_QGTJ01000001.1"/>
</dbReference>
<dbReference type="UniPathway" id="UPA00185">
    <property type="reaction ID" value="UER00280"/>
</dbReference>
<feature type="active site" description="Nucleophile" evidence="3">
    <location>
        <position position="369"/>
    </location>
</feature>
<dbReference type="OrthoDB" id="248552at2"/>